<dbReference type="InterPro" id="IPR024920">
    <property type="entry name" value="Dihydroorotate_DH_1"/>
</dbReference>
<feature type="active site" description="Nucleophile" evidence="9">
    <location>
        <position position="138"/>
    </location>
</feature>
<keyword evidence="7 9" id="KW-0665">Pyrimidine biosynthesis</keyword>
<comment type="similarity">
    <text evidence="3 9">Belongs to the dihydroorotate dehydrogenase family. Type 1 subfamily.</text>
</comment>
<comment type="caution">
    <text evidence="9">Lacks conserved residue(s) required for the propagation of feature annotation.</text>
</comment>
<keyword evidence="4 9" id="KW-0963">Cytoplasm</keyword>
<evidence type="ECO:0000256" key="2">
    <source>
        <dbReference type="ARBA" id="ARBA00004725"/>
    </source>
</evidence>
<dbReference type="Proteomes" id="UP000824133">
    <property type="component" value="Unassembled WGS sequence"/>
</dbReference>
<proteinExistence type="inferred from homology"/>
<accession>A0A9D2CFH7</accession>
<evidence type="ECO:0000256" key="5">
    <source>
        <dbReference type="ARBA" id="ARBA00022630"/>
    </source>
</evidence>
<dbReference type="AlphaFoldDB" id="A0A9D2CFH7"/>
<dbReference type="InterPro" id="IPR012135">
    <property type="entry name" value="Dihydroorotate_DH_1_2"/>
</dbReference>
<keyword evidence="6 9" id="KW-0288">FMN</keyword>
<dbReference type="PANTHER" id="PTHR48109">
    <property type="entry name" value="DIHYDROOROTATE DEHYDROGENASE (QUINONE), MITOCHONDRIAL-RELATED"/>
    <property type="match status" value="1"/>
</dbReference>
<keyword evidence="8 9" id="KW-0560">Oxidoreductase</keyword>
<evidence type="ECO:0000256" key="7">
    <source>
        <dbReference type="ARBA" id="ARBA00022975"/>
    </source>
</evidence>
<comment type="pathway">
    <text evidence="2 9">Pyrimidine metabolism; UMP biosynthesis via de novo pathway.</text>
</comment>
<dbReference type="InterPro" id="IPR049622">
    <property type="entry name" value="Dihydroorotate_DH_I"/>
</dbReference>
<sequence length="309" mass="32303">MGEKNVSMAVDLGGVRMQNPVNTASGTFAFGSVFEDFFDVACLGAITLKGCSAEPWNGNPAPRMCEVPSGMMNTVGLANPGVRGMVEQYGEYLAGLEERGCRVIVQAAGHSVEEYIAAVELIDELCPWASGVEMNISCPNIARGGVLVGGTPESAAEVVRAVRPRVHRPLLVKMAPVRVPEIARACEAEGADALSLINTINGMSIDVRTRRSRLSKPTGGVSGPAIHAIAVRMVWEAAQAVKIPINGMGGIATWQDAAEMILAGATSVTVGTANFYDPTCAADIVDGLASWVAEQGVADINELIGAFEC</sequence>
<feature type="domain" description="Dihydroorotate dehydrogenase catalytic" evidence="10">
    <location>
        <begin position="9"/>
        <end position="290"/>
    </location>
</feature>
<dbReference type="NCBIfam" id="NF005574">
    <property type="entry name" value="PRK07259.1"/>
    <property type="match status" value="1"/>
</dbReference>
<feature type="binding site" evidence="9">
    <location>
        <begin position="198"/>
        <end position="199"/>
    </location>
    <ligand>
        <name>substrate</name>
    </ligand>
</feature>
<dbReference type="SUPFAM" id="SSF51395">
    <property type="entry name" value="FMN-linked oxidoreductases"/>
    <property type="match status" value="1"/>
</dbReference>
<feature type="binding site" evidence="9">
    <location>
        <begin position="271"/>
        <end position="272"/>
    </location>
    <ligand>
        <name>FMN</name>
        <dbReference type="ChEBI" id="CHEBI:58210"/>
    </ligand>
</feature>
<feature type="binding site" evidence="9">
    <location>
        <position position="173"/>
    </location>
    <ligand>
        <name>FMN</name>
        <dbReference type="ChEBI" id="CHEBI:58210"/>
    </ligand>
</feature>
<dbReference type="GO" id="GO:0005737">
    <property type="term" value="C:cytoplasm"/>
    <property type="evidence" value="ECO:0007669"/>
    <property type="project" value="UniProtKB-SubCell"/>
</dbReference>
<dbReference type="InterPro" id="IPR033888">
    <property type="entry name" value="DHOD_1B"/>
</dbReference>
<feature type="binding site" evidence="9">
    <location>
        <begin position="249"/>
        <end position="250"/>
    </location>
    <ligand>
        <name>FMN</name>
        <dbReference type="ChEBI" id="CHEBI:58210"/>
    </ligand>
</feature>
<dbReference type="GO" id="GO:0004152">
    <property type="term" value="F:dihydroorotate dehydrogenase activity"/>
    <property type="evidence" value="ECO:0007669"/>
    <property type="project" value="UniProtKB-UniRule"/>
</dbReference>
<dbReference type="PIRSF" id="PIRSF000164">
    <property type="entry name" value="DHO_oxidase"/>
    <property type="match status" value="1"/>
</dbReference>
<evidence type="ECO:0000256" key="4">
    <source>
        <dbReference type="ARBA" id="ARBA00022490"/>
    </source>
</evidence>
<evidence type="ECO:0000259" key="10">
    <source>
        <dbReference type="Pfam" id="PF01180"/>
    </source>
</evidence>
<evidence type="ECO:0000256" key="9">
    <source>
        <dbReference type="HAMAP-Rule" id="MF_00224"/>
    </source>
</evidence>
<comment type="catalytic activity">
    <reaction evidence="9">
        <text>(S)-dihydroorotate + A = orotate + AH2</text>
        <dbReference type="Rhea" id="RHEA:18073"/>
        <dbReference type="ChEBI" id="CHEBI:13193"/>
        <dbReference type="ChEBI" id="CHEBI:17499"/>
        <dbReference type="ChEBI" id="CHEBI:30839"/>
        <dbReference type="ChEBI" id="CHEBI:30864"/>
    </reaction>
</comment>
<reference evidence="11" key="1">
    <citation type="journal article" date="2021" name="PeerJ">
        <title>Extensive microbial diversity within the chicken gut microbiome revealed by metagenomics and culture.</title>
        <authorList>
            <person name="Gilroy R."/>
            <person name="Ravi A."/>
            <person name="Getino M."/>
            <person name="Pursley I."/>
            <person name="Horton D.L."/>
            <person name="Alikhan N.F."/>
            <person name="Baker D."/>
            <person name="Gharbi K."/>
            <person name="Hall N."/>
            <person name="Watson M."/>
            <person name="Adriaenssens E.M."/>
            <person name="Foster-Nyarko E."/>
            <person name="Jarju S."/>
            <person name="Secka A."/>
            <person name="Antonio M."/>
            <person name="Oren A."/>
            <person name="Chaudhuri R.R."/>
            <person name="La Ragione R."/>
            <person name="Hildebrand F."/>
            <person name="Pallen M.J."/>
        </authorList>
    </citation>
    <scope>NUCLEOTIDE SEQUENCE</scope>
    <source>
        <strain evidence="11">ChiHjej10B9-743</strain>
    </source>
</reference>
<evidence type="ECO:0000256" key="1">
    <source>
        <dbReference type="ARBA" id="ARBA00004496"/>
    </source>
</evidence>
<dbReference type="InterPro" id="IPR013785">
    <property type="entry name" value="Aldolase_TIM"/>
</dbReference>
<dbReference type="Pfam" id="PF01180">
    <property type="entry name" value="DHO_dh"/>
    <property type="match status" value="1"/>
</dbReference>
<feature type="binding site" evidence="9">
    <location>
        <position position="49"/>
    </location>
    <ligand>
        <name>substrate</name>
    </ligand>
</feature>
<dbReference type="InterPro" id="IPR050074">
    <property type="entry name" value="DHO_dehydrogenase"/>
</dbReference>
<comment type="caution">
    <text evidence="11">The sequence shown here is derived from an EMBL/GenBank/DDBJ whole genome shotgun (WGS) entry which is preliminary data.</text>
</comment>
<evidence type="ECO:0000313" key="12">
    <source>
        <dbReference type="Proteomes" id="UP000824133"/>
    </source>
</evidence>
<feature type="binding site" evidence="9">
    <location>
        <position position="135"/>
    </location>
    <ligand>
        <name>substrate</name>
    </ligand>
</feature>
<comment type="cofactor">
    <cofactor evidence="9">
        <name>FMN</name>
        <dbReference type="ChEBI" id="CHEBI:58210"/>
    </cofactor>
    <text evidence="9">Binds 1 FMN per subunit.</text>
</comment>
<feature type="binding site" evidence="9">
    <location>
        <position position="135"/>
    </location>
    <ligand>
        <name>FMN</name>
        <dbReference type="ChEBI" id="CHEBI:58210"/>
    </ligand>
</feature>
<organism evidence="11 12">
    <name type="scientific">Candidatus Olsenella excrementavium</name>
    <dbReference type="NCBI Taxonomy" id="2838709"/>
    <lineage>
        <taxon>Bacteria</taxon>
        <taxon>Bacillati</taxon>
        <taxon>Actinomycetota</taxon>
        <taxon>Coriobacteriia</taxon>
        <taxon>Coriobacteriales</taxon>
        <taxon>Atopobiaceae</taxon>
        <taxon>Olsenella</taxon>
    </lineage>
</organism>
<feature type="binding site" evidence="9">
    <location>
        <position position="197"/>
    </location>
    <ligand>
        <name>FMN</name>
        <dbReference type="ChEBI" id="CHEBI:58210"/>
    </ligand>
</feature>
<dbReference type="NCBIfam" id="TIGR01037">
    <property type="entry name" value="pyrD_sub1_fam"/>
    <property type="match status" value="1"/>
</dbReference>
<dbReference type="Gene3D" id="3.20.20.70">
    <property type="entry name" value="Aldolase class I"/>
    <property type="match status" value="1"/>
</dbReference>
<dbReference type="EC" id="1.3.-.-" evidence="9"/>
<feature type="binding site" evidence="9">
    <location>
        <begin position="73"/>
        <end position="77"/>
    </location>
    <ligand>
        <name>substrate</name>
    </ligand>
</feature>
<dbReference type="InterPro" id="IPR005720">
    <property type="entry name" value="Dihydroorotate_DH_cat"/>
</dbReference>
<feature type="binding site" evidence="9">
    <location>
        <begin position="49"/>
        <end position="50"/>
    </location>
    <ligand>
        <name>FMN</name>
        <dbReference type="ChEBI" id="CHEBI:58210"/>
    </ligand>
</feature>
<dbReference type="HAMAP" id="MF_00224">
    <property type="entry name" value="DHO_dh_type1"/>
    <property type="match status" value="1"/>
</dbReference>
<feature type="binding site" evidence="9">
    <location>
        <position position="25"/>
    </location>
    <ligand>
        <name>FMN</name>
        <dbReference type="ChEBI" id="CHEBI:58210"/>
    </ligand>
</feature>
<gene>
    <name evidence="9" type="primary">pyrD</name>
    <name evidence="11" type="ORF">IAA42_00200</name>
</gene>
<feature type="binding site" evidence="9">
    <location>
        <position position="223"/>
    </location>
    <ligand>
        <name>FMN</name>
        <dbReference type="ChEBI" id="CHEBI:58210"/>
    </ligand>
</feature>
<evidence type="ECO:0000256" key="3">
    <source>
        <dbReference type="ARBA" id="ARBA00008008"/>
    </source>
</evidence>
<comment type="subcellular location">
    <subcellularLocation>
        <location evidence="1 9">Cytoplasm</location>
    </subcellularLocation>
</comment>
<comment type="function">
    <text evidence="9">Catalyzes the conversion of dihydroorotate to orotate.</text>
</comment>
<keyword evidence="5 9" id="KW-0285">Flavoprotein</keyword>
<evidence type="ECO:0000256" key="8">
    <source>
        <dbReference type="ARBA" id="ARBA00023002"/>
    </source>
</evidence>
<dbReference type="EMBL" id="DXCP01000002">
    <property type="protein sequence ID" value="HIY78853.1"/>
    <property type="molecule type" value="Genomic_DNA"/>
</dbReference>
<name>A0A9D2CFH7_9ACTN</name>
<dbReference type="CDD" id="cd04740">
    <property type="entry name" value="DHOD_1B_like"/>
    <property type="match status" value="1"/>
</dbReference>
<dbReference type="GO" id="GO:0044205">
    <property type="term" value="P:'de novo' UMP biosynthetic process"/>
    <property type="evidence" value="ECO:0007669"/>
    <property type="project" value="UniProtKB-UniRule"/>
</dbReference>
<reference evidence="11" key="2">
    <citation type="submission" date="2021-04" db="EMBL/GenBank/DDBJ databases">
        <authorList>
            <person name="Gilroy R."/>
        </authorList>
    </citation>
    <scope>NUCLEOTIDE SEQUENCE</scope>
    <source>
        <strain evidence="11">ChiHjej10B9-743</strain>
    </source>
</reference>
<dbReference type="PANTHER" id="PTHR48109:SF1">
    <property type="entry name" value="DIHYDROOROTATE DEHYDROGENASE (FUMARATE)"/>
    <property type="match status" value="1"/>
</dbReference>
<evidence type="ECO:0000313" key="11">
    <source>
        <dbReference type="EMBL" id="HIY78853.1"/>
    </source>
</evidence>
<dbReference type="GO" id="GO:0006207">
    <property type="term" value="P:'de novo' pyrimidine nucleobase biosynthetic process"/>
    <property type="evidence" value="ECO:0007669"/>
    <property type="project" value="TreeGrafter"/>
</dbReference>
<protein>
    <recommendedName>
        <fullName evidence="9">Dihydroorotate dehydrogenase</fullName>
        <shortName evidence="9">DHOD</shortName>
        <shortName evidence="9">DHODase</shortName>
        <shortName evidence="9">DHOdehase</shortName>
        <ecNumber evidence="9">1.3.-.-</ecNumber>
    </recommendedName>
</protein>
<evidence type="ECO:0000256" key="6">
    <source>
        <dbReference type="ARBA" id="ARBA00022643"/>
    </source>
</evidence>